<dbReference type="Pfam" id="PF03601">
    <property type="entry name" value="Cons_hypoth698"/>
    <property type="match status" value="1"/>
</dbReference>
<keyword evidence="3" id="KW-1003">Cell membrane</keyword>
<comment type="caution">
    <text evidence="8">The sequence shown here is derived from an EMBL/GenBank/DDBJ whole genome shotgun (WGS) entry which is preliminary data.</text>
</comment>
<evidence type="ECO:0000313" key="9">
    <source>
        <dbReference type="Proteomes" id="UP000026923"/>
    </source>
</evidence>
<organism evidence="8 9">
    <name type="scientific">Stutzerimonas stutzeri KOS6</name>
    <dbReference type="NCBI Taxonomy" id="1218352"/>
    <lineage>
        <taxon>Bacteria</taxon>
        <taxon>Pseudomonadati</taxon>
        <taxon>Pseudomonadota</taxon>
        <taxon>Gammaproteobacteria</taxon>
        <taxon>Pseudomonadales</taxon>
        <taxon>Pseudomonadaceae</taxon>
        <taxon>Stutzerimonas</taxon>
    </lineage>
</organism>
<dbReference type="AlphaFoldDB" id="A0A061JM80"/>
<evidence type="ECO:0000256" key="7">
    <source>
        <dbReference type="SAM" id="Phobius"/>
    </source>
</evidence>
<feature type="transmembrane region" description="Helical" evidence="7">
    <location>
        <begin position="226"/>
        <end position="243"/>
    </location>
</feature>
<dbReference type="InterPro" id="IPR018383">
    <property type="entry name" value="UPF0324_pro"/>
</dbReference>
<feature type="transmembrane region" description="Helical" evidence="7">
    <location>
        <begin position="313"/>
        <end position="333"/>
    </location>
</feature>
<keyword evidence="4 7" id="KW-0812">Transmembrane</keyword>
<feature type="transmembrane region" description="Helical" evidence="7">
    <location>
        <begin position="44"/>
        <end position="60"/>
    </location>
</feature>
<gene>
    <name evidence="8" type="ORF">B597_020210</name>
</gene>
<dbReference type="PANTHER" id="PTHR30106">
    <property type="entry name" value="INNER MEMBRANE PROTEIN YEIH-RELATED"/>
    <property type="match status" value="1"/>
</dbReference>
<feature type="transmembrane region" description="Helical" evidence="7">
    <location>
        <begin position="160"/>
        <end position="178"/>
    </location>
</feature>
<comment type="subcellular location">
    <subcellularLocation>
        <location evidence="1">Cell membrane</location>
        <topology evidence="1">Multi-pass membrane protein</topology>
    </subcellularLocation>
</comment>
<accession>A0A061JM80</accession>
<feature type="transmembrane region" description="Helical" evidence="7">
    <location>
        <begin position="92"/>
        <end position="117"/>
    </location>
</feature>
<feature type="transmembrane region" description="Helical" evidence="7">
    <location>
        <begin position="255"/>
        <end position="274"/>
    </location>
</feature>
<protein>
    <submittedName>
        <fullName evidence="8">Membrane protein</fullName>
    </submittedName>
</protein>
<dbReference type="GO" id="GO:0005886">
    <property type="term" value="C:plasma membrane"/>
    <property type="evidence" value="ECO:0007669"/>
    <property type="project" value="UniProtKB-SubCell"/>
</dbReference>
<comment type="similarity">
    <text evidence="2">Belongs to the UPF0324 family.</text>
</comment>
<dbReference type="EMBL" id="AMCZ02000039">
    <property type="protein sequence ID" value="EWC39440.1"/>
    <property type="molecule type" value="Genomic_DNA"/>
</dbReference>
<evidence type="ECO:0000256" key="4">
    <source>
        <dbReference type="ARBA" id="ARBA00022692"/>
    </source>
</evidence>
<feature type="transmembrane region" description="Helical" evidence="7">
    <location>
        <begin position="280"/>
        <end position="301"/>
    </location>
</feature>
<dbReference type="HOGENOM" id="CLU_033541_0_1_6"/>
<feature type="transmembrane region" description="Helical" evidence="7">
    <location>
        <begin position="20"/>
        <end position="37"/>
    </location>
</feature>
<dbReference type="Proteomes" id="UP000026923">
    <property type="component" value="Unassembled WGS sequence"/>
</dbReference>
<keyword evidence="6 7" id="KW-0472">Membrane</keyword>
<dbReference type="RefSeq" id="WP_003296172.1">
    <property type="nucleotide sequence ID" value="NZ_KK020678.1"/>
</dbReference>
<evidence type="ECO:0000256" key="2">
    <source>
        <dbReference type="ARBA" id="ARBA00007977"/>
    </source>
</evidence>
<evidence type="ECO:0000256" key="1">
    <source>
        <dbReference type="ARBA" id="ARBA00004651"/>
    </source>
</evidence>
<keyword evidence="5 7" id="KW-1133">Transmembrane helix</keyword>
<proteinExistence type="inferred from homology"/>
<evidence type="ECO:0000313" key="8">
    <source>
        <dbReference type="EMBL" id="EWC39440.1"/>
    </source>
</evidence>
<name>A0A061JM80_STUST</name>
<evidence type="ECO:0000256" key="6">
    <source>
        <dbReference type="ARBA" id="ARBA00023136"/>
    </source>
</evidence>
<sequence>MTSRAHQLLAPPFATLRRLYPGTALCGVLALAGSFLAEHYAAPALMLVLLLGFGFANQAADPRMQVGVSFCSRHVLRIGVALLGARIGVEQLLSVGSLPLLIVLTSVPLVIGTALLLGHWLGLPRLHSLVAGVAVAICGVSAAIAVAAVIPAGRLEERRLLGVVVGVTALGTLSMLVYPPLLGALQYDDVESGLLLGASIHDVAQAAGAGYLVSDSAGDIATLTKLLRVALLAPLVLLLGWLLRRDDSGNAELPLFLLGFLALFGLNSLGWLPAGLREGLIVASNACLLVTMAALGMRTTLGELFAQGWRPMLLLVALSIGLLLGTMGMLALASP</sequence>
<dbReference type="OrthoDB" id="9805703at2"/>
<evidence type="ECO:0000256" key="5">
    <source>
        <dbReference type="ARBA" id="ARBA00022989"/>
    </source>
</evidence>
<evidence type="ECO:0000256" key="3">
    <source>
        <dbReference type="ARBA" id="ARBA00022475"/>
    </source>
</evidence>
<reference evidence="8 9" key="1">
    <citation type="journal article" date="2013" name="Genome Announc.">
        <title>Draft Genome of the Nitrogen-Fixing Bacterium Pseudomonas stutzeri Strain KOS6 Isolated from Industrial Hydrocarbon Sludge.</title>
        <authorList>
            <person name="Grigoryeva T.V."/>
            <person name="Laikov A.V."/>
            <person name="Naumova R.P."/>
            <person name="Manolov A.I."/>
            <person name="Larin A.K."/>
            <person name="Karpova I.Y."/>
            <person name="Semashko T.A."/>
            <person name="Alexeev D.G."/>
            <person name="Kostryukova E.S."/>
            <person name="Muller R."/>
            <person name="Govorun V.M."/>
        </authorList>
    </citation>
    <scope>NUCLEOTIDE SEQUENCE [LARGE SCALE GENOMIC DNA]</scope>
    <source>
        <strain evidence="8 9">KOS6</strain>
    </source>
</reference>
<dbReference type="PANTHER" id="PTHR30106:SF2">
    <property type="entry name" value="UPF0324 INNER MEMBRANE PROTEIN YEIH"/>
    <property type="match status" value="1"/>
</dbReference>
<feature type="transmembrane region" description="Helical" evidence="7">
    <location>
        <begin position="129"/>
        <end position="153"/>
    </location>
</feature>
<dbReference type="eggNOG" id="COG2855">
    <property type="taxonomic scope" value="Bacteria"/>
</dbReference>